<sequence>MSEMRDHCEITVAGEARSARPAKAARHPTPPRAAITDADASEWRVMLGAVASGTLRMCRRNPGTLFGGVVALGAVVMVSMNALGHQTGRHPAPILPKIAIRQDALRQDALRQDAVRKDPVPKASPDMAAEAARPAEPSRPPAKTAESAKPANRDGIADLIRSGETTASVTPKAAAAAPKPQPSVMQAQKALTKLGYGPLKADGLMGATTRAAIEKFERDRKLPVKGEPAGRTLRELAARAALPPA</sequence>
<organism evidence="4 5">
    <name type="scientific">Methylobacterium cerastii</name>
    <dbReference type="NCBI Taxonomy" id="932741"/>
    <lineage>
        <taxon>Bacteria</taxon>
        <taxon>Pseudomonadati</taxon>
        <taxon>Pseudomonadota</taxon>
        <taxon>Alphaproteobacteria</taxon>
        <taxon>Hyphomicrobiales</taxon>
        <taxon>Methylobacteriaceae</taxon>
        <taxon>Methylobacterium</taxon>
    </lineage>
</organism>
<dbReference type="Pfam" id="PF01471">
    <property type="entry name" value="PG_binding_1"/>
    <property type="match status" value="1"/>
</dbReference>
<keyword evidence="2" id="KW-0472">Membrane</keyword>
<feature type="region of interest" description="Disordered" evidence="1">
    <location>
        <begin position="166"/>
        <end position="186"/>
    </location>
</feature>
<dbReference type="RefSeq" id="WP_306422417.1">
    <property type="nucleotide sequence ID" value="NZ_BPQG01000021.1"/>
</dbReference>
<reference evidence="4 5" key="1">
    <citation type="journal article" date="2021" name="Front. Microbiol.">
        <title>Comprehensive Comparative Genomics and Phenotyping of Methylobacterium Species.</title>
        <authorList>
            <person name="Alessa O."/>
            <person name="Ogura Y."/>
            <person name="Fujitani Y."/>
            <person name="Takami H."/>
            <person name="Hayashi T."/>
            <person name="Sahin N."/>
            <person name="Tani A."/>
        </authorList>
    </citation>
    <scope>NUCLEOTIDE SEQUENCE [LARGE SCALE GENOMIC DNA]</scope>
    <source>
        <strain evidence="4 5">DSM 23679</strain>
    </source>
</reference>
<dbReference type="InterPro" id="IPR036365">
    <property type="entry name" value="PGBD-like_sf"/>
</dbReference>
<feature type="transmembrane region" description="Helical" evidence="2">
    <location>
        <begin position="65"/>
        <end position="84"/>
    </location>
</feature>
<dbReference type="SUPFAM" id="SSF47090">
    <property type="entry name" value="PGBD-like"/>
    <property type="match status" value="1"/>
</dbReference>
<evidence type="ECO:0000256" key="1">
    <source>
        <dbReference type="SAM" id="MobiDB-lite"/>
    </source>
</evidence>
<dbReference type="EMBL" id="BPQG01000021">
    <property type="protein sequence ID" value="GJD43703.1"/>
    <property type="molecule type" value="Genomic_DNA"/>
</dbReference>
<name>A0ABQ4QEQ8_9HYPH</name>
<feature type="compositionally biased region" description="Low complexity" evidence="1">
    <location>
        <begin position="166"/>
        <end position="184"/>
    </location>
</feature>
<accession>A0ABQ4QEQ8</accession>
<comment type="caution">
    <text evidence="4">The sequence shown here is derived from an EMBL/GenBank/DDBJ whole genome shotgun (WGS) entry which is preliminary data.</text>
</comment>
<feature type="region of interest" description="Disordered" evidence="1">
    <location>
        <begin position="111"/>
        <end position="154"/>
    </location>
</feature>
<feature type="compositionally biased region" description="Basic and acidic residues" evidence="1">
    <location>
        <begin position="111"/>
        <end position="120"/>
    </location>
</feature>
<feature type="domain" description="Peptidoglycan binding-like" evidence="3">
    <location>
        <begin position="181"/>
        <end position="234"/>
    </location>
</feature>
<feature type="compositionally biased region" description="Low complexity" evidence="1">
    <location>
        <begin position="123"/>
        <end position="135"/>
    </location>
</feature>
<dbReference type="InterPro" id="IPR002477">
    <property type="entry name" value="Peptidoglycan-bd-like"/>
</dbReference>
<evidence type="ECO:0000313" key="5">
    <source>
        <dbReference type="Proteomes" id="UP001055117"/>
    </source>
</evidence>
<evidence type="ECO:0000256" key="2">
    <source>
        <dbReference type="SAM" id="Phobius"/>
    </source>
</evidence>
<dbReference type="Proteomes" id="UP001055117">
    <property type="component" value="Unassembled WGS sequence"/>
</dbReference>
<dbReference type="Gene3D" id="1.10.101.10">
    <property type="entry name" value="PGBD-like superfamily/PGBD"/>
    <property type="match status" value="1"/>
</dbReference>
<protein>
    <recommendedName>
        <fullName evidence="3">Peptidoglycan binding-like domain-containing protein</fullName>
    </recommendedName>
</protein>
<dbReference type="InterPro" id="IPR036366">
    <property type="entry name" value="PGBDSf"/>
</dbReference>
<keyword evidence="2" id="KW-1133">Transmembrane helix</keyword>
<keyword evidence="5" id="KW-1185">Reference proteome</keyword>
<proteinExistence type="predicted"/>
<gene>
    <name evidence="4" type="ORF">AFCDBAGC_1556</name>
</gene>
<evidence type="ECO:0000259" key="3">
    <source>
        <dbReference type="Pfam" id="PF01471"/>
    </source>
</evidence>
<evidence type="ECO:0000313" key="4">
    <source>
        <dbReference type="EMBL" id="GJD43703.1"/>
    </source>
</evidence>
<keyword evidence="2" id="KW-0812">Transmembrane</keyword>